<dbReference type="EMBL" id="CP012040">
    <property type="protein sequence ID" value="AKP53121.1"/>
    <property type="molecule type" value="Genomic_DNA"/>
</dbReference>
<dbReference type="PANTHER" id="PTHR42693">
    <property type="entry name" value="ARYLSULFATASE FAMILY MEMBER"/>
    <property type="match status" value="1"/>
</dbReference>
<evidence type="ECO:0000259" key="7">
    <source>
        <dbReference type="Pfam" id="PF00884"/>
    </source>
</evidence>
<reference evidence="8 9" key="1">
    <citation type="submission" date="2015-07" db="EMBL/GenBank/DDBJ databases">
        <authorList>
            <person name="Kim K.M."/>
        </authorList>
    </citation>
    <scope>NUCLEOTIDE SEQUENCE [LARGE SCALE GENOMIC DNA]</scope>
    <source>
        <strain evidence="8 9">KCTC 12363</strain>
    </source>
</reference>
<keyword evidence="6" id="KW-0106">Calcium</keyword>
<dbReference type="Pfam" id="PF00884">
    <property type="entry name" value="Sulfatase"/>
    <property type="match status" value="1"/>
</dbReference>
<evidence type="ECO:0000256" key="1">
    <source>
        <dbReference type="ARBA" id="ARBA00001913"/>
    </source>
</evidence>
<comment type="cofactor">
    <cofactor evidence="1">
        <name>Ca(2+)</name>
        <dbReference type="ChEBI" id="CHEBI:29108"/>
    </cofactor>
</comment>
<dbReference type="PROSITE" id="PS00149">
    <property type="entry name" value="SULFATASE_2"/>
    <property type="match status" value="1"/>
</dbReference>
<dbReference type="GO" id="GO:0004065">
    <property type="term" value="F:arylsulfatase activity"/>
    <property type="evidence" value="ECO:0007669"/>
    <property type="project" value="TreeGrafter"/>
</dbReference>
<dbReference type="InterPro" id="IPR050738">
    <property type="entry name" value="Sulfatase"/>
</dbReference>
<dbReference type="PATRIC" id="fig|320787.5.peg.4104"/>
<organism evidence="8 9">
    <name type="scientific">Cyclobacterium amurskyense</name>
    <dbReference type="NCBI Taxonomy" id="320787"/>
    <lineage>
        <taxon>Bacteria</taxon>
        <taxon>Pseudomonadati</taxon>
        <taxon>Bacteroidota</taxon>
        <taxon>Cytophagia</taxon>
        <taxon>Cytophagales</taxon>
        <taxon>Cyclobacteriaceae</taxon>
        <taxon>Cyclobacterium</taxon>
    </lineage>
</organism>
<dbReference type="SUPFAM" id="SSF53649">
    <property type="entry name" value="Alkaline phosphatase-like"/>
    <property type="match status" value="1"/>
</dbReference>
<evidence type="ECO:0000256" key="3">
    <source>
        <dbReference type="ARBA" id="ARBA00022723"/>
    </source>
</evidence>
<protein>
    <submittedName>
        <fullName evidence="8">Sulfatase</fullName>
    </submittedName>
</protein>
<evidence type="ECO:0000313" key="8">
    <source>
        <dbReference type="EMBL" id="AKP53121.1"/>
    </source>
</evidence>
<dbReference type="PANTHER" id="PTHR42693:SF42">
    <property type="entry name" value="ARYLSULFATASE G"/>
    <property type="match status" value="1"/>
</dbReference>
<accession>A0A0H4PF72</accession>
<dbReference type="Proteomes" id="UP000036520">
    <property type="component" value="Chromosome"/>
</dbReference>
<evidence type="ECO:0000256" key="2">
    <source>
        <dbReference type="ARBA" id="ARBA00008779"/>
    </source>
</evidence>
<evidence type="ECO:0000256" key="4">
    <source>
        <dbReference type="ARBA" id="ARBA00022729"/>
    </source>
</evidence>
<dbReference type="InterPro" id="IPR024607">
    <property type="entry name" value="Sulfatase_CS"/>
</dbReference>
<evidence type="ECO:0000313" key="9">
    <source>
        <dbReference type="Proteomes" id="UP000036520"/>
    </source>
</evidence>
<evidence type="ECO:0000256" key="5">
    <source>
        <dbReference type="ARBA" id="ARBA00022801"/>
    </source>
</evidence>
<dbReference type="InterPro" id="IPR000917">
    <property type="entry name" value="Sulfatase_N"/>
</dbReference>
<comment type="similarity">
    <text evidence="2">Belongs to the sulfatase family.</text>
</comment>
<dbReference type="GO" id="GO:0046872">
    <property type="term" value="F:metal ion binding"/>
    <property type="evidence" value="ECO:0007669"/>
    <property type="project" value="UniProtKB-KW"/>
</dbReference>
<dbReference type="RefSeq" id="WP_048643259.1">
    <property type="nucleotide sequence ID" value="NZ_CP012040.1"/>
</dbReference>
<keyword evidence="3" id="KW-0479">Metal-binding</keyword>
<keyword evidence="5" id="KW-0378">Hydrolase</keyword>
<gene>
    <name evidence="8" type="ORF">CA2015_3747</name>
</gene>
<dbReference type="Gene3D" id="3.30.1120.10">
    <property type="match status" value="1"/>
</dbReference>
<feature type="domain" description="Sulfatase N-terminal" evidence="7">
    <location>
        <begin position="32"/>
        <end position="344"/>
    </location>
</feature>
<dbReference type="Gene3D" id="3.40.720.10">
    <property type="entry name" value="Alkaline Phosphatase, subunit A"/>
    <property type="match status" value="1"/>
</dbReference>
<dbReference type="CDD" id="cd16144">
    <property type="entry name" value="ARS_like"/>
    <property type="match status" value="1"/>
</dbReference>
<proteinExistence type="inferred from homology"/>
<sequence>MNKELTLSFFLLFISLNIFGYQREAASKNTLPNIILINVDDMGWRDTGFMGSQFYETPNLDLLASKGMVFNQAYAAAANCAPSRACMMSGENTPRHGVYTVANSDRGKSENRKLVPTVNNPTIADHHLLFAELLQQNGYITCHSGKWHISKDPLTRGFDVNIGGSDAGNPGSYYPPYKNVPSIQSTSDDYLTDLVMDKTLDFIAGNQKQPFFLNYSPYAVHTPIQPVADLLEKYLGKSPSNGQSDAKYATMVENLDRNIGRLIDLLQEKKLFENTFIFFVTDNGGLFKVTKQRPLRAGKGSYYEGGIRIPAFAVWPGEIRPGQVSEVPITNLDIFPTLLELAGIEKPENKNLDGISLLPLLTAGKNLPKRPFFWHFPIYLEGGNAESQDPVFRTRPGSAIRYGNWKLIQYFENGNLELYNLKEDISESNNLVNKKPDKAKELLTLIENWRESTHAPIPETLNPDFIAKKVTN</sequence>
<keyword evidence="9" id="KW-1185">Reference proteome</keyword>
<dbReference type="KEGG" id="camu:CA2015_3747"/>
<dbReference type="AlphaFoldDB" id="A0A0H4PF72"/>
<name>A0A0H4PF72_9BACT</name>
<dbReference type="OrthoDB" id="9764377at2"/>
<evidence type="ECO:0000256" key="6">
    <source>
        <dbReference type="ARBA" id="ARBA00022837"/>
    </source>
</evidence>
<dbReference type="InterPro" id="IPR017850">
    <property type="entry name" value="Alkaline_phosphatase_core_sf"/>
</dbReference>
<keyword evidence="4" id="KW-0732">Signal</keyword>